<dbReference type="PANTHER" id="PTHR36245">
    <property type="entry name" value="GLYCINE-RICH PROTEIN DOT1-LIKE"/>
    <property type="match status" value="1"/>
</dbReference>
<sequence length="132" mass="13529">MGLKGTSLVLYILFIFHLHHTFPSVSSLPSSVDTNHHTLPLINASSKPDVASFEGKARELAVVIKKGGRSGGGGRRSTGGGLSRSSGVGRIVPIHTAAAAAGGSHSSSGRLELAVGWLGLSVLAGLLLVRRI</sequence>
<keyword evidence="2" id="KW-0732">Signal</keyword>
<comment type="caution">
    <text evidence="3">The sequence shown here is derived from an EMBL/GenBank/DDBJ whole genome shotgun (WGS) entry which is preliminary data.</text>
</comment>
<keyword evidence="4" id="KW-1185">Reference proteome</keyword>
<evidence type="ECO:0000256" key="1">
    <source>
        <dbReference type="SAM" id="MobiDB-lite"/>
    </source>
</evidence>
<evidence type="ECO:0000313" key="4">
    <source>
        <dbReference type="Proteomes" id="UP001642260"/>
    </source>
</evidence>
<dbReference type="AlphaFoldDB" id="A0ABC8M7B5"/>
<evidence type="ECO:0000313" key="3">
    <source>
        <dbReference type="EMBL" id="CAH8391673.1"/>
    </source>
</evidence>
<protein>
    <submittedName>
        <fullName evidence="3">Uncharacterized protein</fullName>
    </submittedName>
</protein>
<accession>A0ABC8M7B5</accession>
<dbReference type="Proteomes" id="UP001642260">
    <property type="component" value="Unassembled WGS sequence"/>
</dbReference>
<organism evidence="3 4">
    <name type="scientific">Eruca vesicaria subsp. sativa</name>
    <name type="common">Garden rocket</name>
    <name type="synonym">Eruca sativa</name>
    <dbReference type="NCBI Taxonomy" id="29727"/>
    <lineage>
        <taxon>Eukaryota</taxon>
        <taxon>Viridiplantae</taxon>
        <taxon>Streptophyta</taxon>
        <taxon>Embryophyta</taxon>
        <taxon>Tracheophyta</taxon>
        <taxon>Spermatophyta</taxon>
        <taxon>Magnoliopsida</taxon>
        <taxon>eudicotyledons</taxon>
        <taxon>Gunneridae</taxon>
        <taxon>Pentapetalae</taxon>
        <taxon>rosids</taxon>
        <taxon>malvids</taxon>
        <taxon>Brassicales</taxon>
        <taxon>Brassicaceae</taxon>
        <taxon>Brassiceae</taxon>
        <taxon>Eruca</taxon>
    </lineage>
</organism>
<gene>
    <name evidence="3" type="ORF">ERUC_LOCUS44156</name>
</gene>
<name>A0ABC8M7B5_ERUVS</name>
<dbReference type="EMBL" id="CAKOAT010956265">
    <property type="protein sequence ID" value="CAH8391673.1"/>
    <property type="molecule type" value="Genomic_DNA"/>
</dbReference>
<feature type="chain" id="PRO_5044789884" evidence="2">
    <location>
        <begin position="28"/>
        <end position="132"/>
    </location>
</feature>
<evidence type="ECO:0000256" key="2">
    <source>
        <dbReference type="SAM" id="SignalP"/>
    </source>
</evidence>
<feature type="compositionally biased region" description="Gly residues" evidence="1">
    <location>
        <begin position="69"/>
        <end position="82"/>
    </location>
</feature>
<feature type="signal peptide" evidence="2">
    <location>
        <begin position="1"/>
        <end position="27"/>
    </location>
</feature>
<reference evidence="3 4" key="1">
    <citation type="submission" date="2022-03" db="EMBL/GenBank/DDBJ databases">
        <authorList>
            <person name="Macdonald S."/>
            <person name="Ahmed S."/>
            <person name="Newling K."/>
        </authorList>
    </citation>
    <scope>NUCLEOTIDE SEQUENCE [LARGE SCALE GENOMIC DNA]</scope>
</reference>
<proteinExistence type="predicted"/>
<dbReference type="PANTHER" id="PTHR36245:SF5">
    <property type="entry name" value="GLYCINE-RICH PROTEIN DOT1-LIKE"/>
    <property type="match status" value="1"/>
</dbReference>
<feature type="region of interest" description="Disordered" evidence="1">
    <location>
        <begin position="66"/>
        <end position="86"/>
    </location>
</feature>